<dbReference type="Proteomes" id="UP000301309">
    <property type="component" value="Unassembled WGS sequence"/>
</dbReference>
<evidence type="ECO:0000313" key="3">
    <source>
        <dbReference type="Proteomes" id="UP000301309"/>
    </source>
</evidence>
<evidence type="ECO:0000256" key="1">
    <source>
        <dbReference type="SAM" id="MobiDB-lite"/>
    </source>
</evidence>
<feature type="compositionally biased region" description="Low complexity" evidence="1">
    <location>
        <begin position="85"/>
        <end position="100"/>
    </location>
</feature>
<proteinExistence type="predicted"/>
<reference evidence="2 3" key="1">
    <citation type="journal article" date="2020" name="Int. J. Syst. Evol. Microbiol.">
        <title>Reclassification of Streptomyces castelarensis and Streptomyces sporoclivatus as later heterotypic synonyms of Streptomyces antimycoticus.</title>
        <authorList>
            <person name="Komaki H."/>
            <person name="Tamura T."/>
        </authorList>
    </citation>
    <scope>NUCLEOTIDE SEQUENCE [LARGE SCALE GENOMIC DNA]</scope>
    <source>
        <strain evidence="2 3">NBRC 13459</strain>
    </source>
</reference>
<accession>A0A4D4KZ92</accession>
<evidence type="ECO:0000313" key="2">
    <source>
        <dbReference type="EMBL" id="GDY51827.1"/>
    </source>
</evidence>
<gene>
    <name evidence="2" type="ORF">SVIO_024500</name>
</gene>
<sequence>MECTRVLGGIAATFARLVTETGAESLGAVMKRMSDKDMTVPAVVYDPIPRPPPRPRTWPGRCGLSGPAGRPPPGAARSCATPWASSPGHTGSPPGSPTTT</sequence>
<comment type="caution">
    <text evidence="2">The sequence shown here is derived from an EMBL/GenBank/DDBJ whole genome shotgun (WGS) entry which is preliminary data.</text>
</comment>
<dbReference type="AlphaFoldDB" id="A0A4D4KZ92"/>
<name>A0A4D4KZ92_STRVO</name>
<organism evidence="2 3">
    <name type="scientific">Streptomyces violaceusniger</name>
    <dbReference type="NCBI Taxonomy" id="68280"/>
    <lineage>
        <taxon>Bacteria</taxon>
        <taxon>Bacillati</taxon>
        <taxon>Actinomycetota</taxon>
        <taxon>Actinomycetes</taxon>
        <taxon>Kitasatosporales</taxon>
        <taxon>Streptomycetaceae</taxon>
        <taxon>Streptomyces</taxon>
        <taxon>Streptomyces violaceusniger group</taxon>
    </lineage>
</organism>
<dbReference type="EMBL" id="BJHW01000001">
    <property type="protein sequence ID" value="GDY51827.1"/>
    <property type="molecule type" value="Genomic_DNA"/>
</dbReference>
<protein>
    <submittedName>
        <fullName evidence="2">Uncharacterized protein</fullName>
    </submittedName>
</protein>
<keyword evidence="3" id="KW-1185">Reference proteome</keyword>
<feature type="region of interest" description="Disordered" evidence="1">
    <location>
        <begin position="45"/>
        <end position="100"/>
    </location>
</feature>